<reference evidence="2" key="2">
    <citation type="submission" date="2022-01" db="EMBL/GenBank/DDBJ databases">
        <authorList>
            <person name="Yamashiro T."/>
            <person name="Shiraishi A."/>
            <person name="Satake H."/>
            <person name="Nakayama K."/>
        </authorList>
    </citation>
    <scope>NUCLEOTIDE SEQUENCE</scope>
</reference>
<protein>
    <submittedName>
        <fullName evidence="2">Uncharacterized protein</fullName>
    </submittedName>
</protein>
<name>A0ABQ5IIE9_9ASTR</name>
<dbReference type="PANTHER" id="PTHR34546">
    <property type="entry name" value="OS06G0153600 PROTEIN"/>
    <property type="match status" value="1"/>
</dbReference>
<dbReference type="Proteomes" id="UP001151760">
    <property type="component" value="Unassembled WGS sequence"/>
</dbReference>
<evidence type="ECO:0000256" key="1">
    <source>
        <dbReference type="SAM" id="MobiDB-lite"/>
    </source>
</evidence>
<dbReference type="PANTHER" id="PTHR34546:SF3">
    <property type="entry name" value="OS06G0153600 PROTEIN"/>
    <property type="match status" value="1"/>
</dbReference>
<reference evidence="2" key="1">
    <citation type="journal article" date="2022" name="Int. J. Mol. Sci.">
        <title>Draft Genome of Tanacetum Coccineum: Genomic Comparison of Closely Related Tanacetum-Family Plants.</title>
        <authorList>
            <person name="Yamashiro T."/>
            <person name="Shiraishi A."/>
            <person name="Nakayama K."/>
            <person name="Satake H."/>
        </authorList>
    </citation>
    <scope>NUCLEOTIDE SEQUENCE</scope>
</reference>
<organism evidence="2 3">
    <name type="scientific">Tanacetum coccineum</name>
    <dbReference type="NCBI Taxonomy" id="301880"/>
    <lineage>
        <taxon>Eukaryota</taxon>
        <taxon>Viridiplantae</taxon>
        <taxon>Streptophyta</taxon>
        <taxon>Embryophyta</taxon>
        <taxon>Tracheophyta</taxon>
        <taxon>Spermatophyta</taxon>
        <taxon>Magnoliopsida</taxon>
        <taxon>eudicotyledons</taxon>
        <taxon>Gunneridae</taxon>
        <taxon>Pentapetalae</taxon>
        <taxon>asterids</taxon>
        <taxon>campanulids</taxon>
        <taxon>Asterales</taxon>
        <taxon>Asteraceae</taxon>
        <taxon>Asteroideae</taxon>
        <taxon>Anthemideae</taxon>
        <taxon>Anthemidinae</taxon>
        <taxon>Tanacetum</taxon>
    </lineage>
</organism>
<keyword evidence="3" id="KW-1185">Reference proteome</keyword>
<feature type="compositionally biased region" description="Basic residues" evidence="1">
    <location>
        <begin position="70"/>
        <end position="84"/>
    </location>
</feature>
<feature type="region of interest" description="Disordered" evidence="1">
    <location>
        <begin position="155"/>
        <end position="178"/>
    </location>
</feature>
<accession>A0ABQ5IIE9</accession>
<feature type="region of interest" description="Disordered" evidence="1">
    <location>
        <begin position="20"/>
        <end position="43"/>
    </location>
</feature>
<proteinExistence type="predicted"/>
<comment type="caution">
    <text evidence="2">The sequence shown here is derived from an EMBL/GenBank/DDBJ whole genome shotgun (WGS) entry which is preliminary data.</text>
</comment>
<feature type="compositionally biased region" description="Polar residues" evidence="1">
    <location>
        <begin position="60"/>
        <end position="69"/>
    </location>
</feature>
<sequence length="377" mass="42163">MDPDHQQTLLNEVLYLHSLYHHGPPSATSSPPPPPSQLQWPVKPPIDHYLATISSWPQQTPFQKNLHSTNHTHFKKPISKKPKKTERQPFSGKEWPVKPSVDQSPATLSGWPELKLKPKPKKPTKQELEISNWNQTQVKAVEKVKEFYKFNKNEENDDVSNDSMDADDDVSSEDECDDDKEDGFYWELFNGDEDLKEKYVKGCLGGVCEFTCLVCGGVSEKYGKRFKDCVGLVQHAVTVNKTKRRRGHRVFGKVVCRVLGWDIDRLPSSSVAECKNGELQGTDNNADKDFNTASSSTGLNQIMDSGNSNRKADDVLVDGESMVCEDSAVITNVEEENKTKQVLDEAVGNCQQSCEDLELVINNGAGSSTSKKVDDME</sequence>
<evidence type="ECO:0000313" key="3">
    <source>
        <dbReference type="Proteomes" id="UP001151760"/>
    </source>
</evidence>
<gene>
    <name evidence="2" type="ORF">Tco_1094755</name>
</gene>
<feature type="region of interest" description="Disordered" evidence="1">
    <location>
        <begin position="60"/>
        <end position="128"/>
    </location>
</feature>
<dbReference type="EMBL" id="BQNB010020750">
    <property type="protein sequence ID" value="GJT99237.1"/>
    <property type="molecule type" value="Genomic_DNA"/>
</dbReference>
<evidence type="ECO:0000313" key="2">
    <source>
        <dbReference type="EMBL" id="GJT99237.1"/>
    </source>
</evidence>